<dbReference type="Gene3D" id="3.60.40.10">
    <property type="entry name" value="PPM-type phosphatase domain"/>
    <property type="match status" value="1"/>
</dbReference>
<dbReference type="Pfam" id="PF00481">
    <property type="entry name" value="PP2C"/>
    <property type="match status" value="1"/>
</dbReference>
<dbReference type="EMBL" id="CAJNRD030001119">
    <property type="protein sequence ID" value="CAG5090782.1"/>
    <property type="molecule type" value="Genomic_DNA"/>
</dbReference>
<dbReference type="CDD" id="cd00143">
    <property type="entry name" value="PP2Cc"/>
    <property type="match status" value="1"/>
</dbReference>
<gene>
    <name evidence="2" type="ORF">HICCMSTLAB_LOCUS5746</name>
</gene>
<dbReference type="PANTHER" id="PTHR13832">
    <property type="entry name" value="PROTEIN PHOSPHATASE 2C"/>
    <property type="match status" value="1"/>
</dbReference>
<dbReference type="AlphaFoldDB" id="A0A8J2MK33"/>
<evidence type="ECO:0000313" key="3">
    <source>
        <dbReference type="Proteomes" id="UP000786811"/>
    </source>
</evidence>
<dbReference type="SUPFAM" id="SSF81606">
    <property type="entry name" value="PP2C-like"/>
    <property type="match status" value="1"/>
</dbReference>
<proteinExistence type="predicted"/>
<keyword evidence="3" id="KW-1185">Reference proteome</keyword>
<dbReference type="Proteomes" id="UP000786811">
    <property type="component" value="Unassembled WGS sequence"/>
</dbReference>
<name>A0A8J2MK33_COTCN</name>
<comment type="caution">
    <text evidence="2">The sequence shown here is derived from an EMBL/GenBank/DDBJ whole genome shotgun (WGS) entry which is preliminary data.</text>
</comment>
<feature type="domain" description="PPM-type phosphatase" evidence="1">
    <location>
        <begin position="1"/>
        <end position="84"/>
    </location>
</feature>
<accession>A0A8J2MK33</accession>
<dbReference type="InterPro" id="IPR001932">
    <property type="entry name" value="PPM-type_phosphatase-like_dom"/>
</dbReference>
<reference evidence="2" key="1">
    <citation type="submission" date="2021-04" db="EMBL/GenBank/DDBJ databases">
        <authorList>
            <person name="Chebbi M.A.C M."/>
        </authorList>
    </citation>
    <scope>NUCLEOTIDE SEQUENCE</scope>
</reference>
<dbReference type="PANTHER" id="PTHR13832:SF818">
    <property type="entry name" value="SD03870P"/>
    <property type="match status" value="1"/>
</dbReference>
<evidence type="ECO:0000313" key="2">
    <source>
        <dbReference type="EMBL" id="CAG5090782.1"/>
    </source>
</evidence>
<organism evidence="2 3">
    <name type="scientific">Cotesia congregata</name>
    <name type="common">Parasitoid wasp</name>
    <name type="synonym">Apanteles congregatus</name>
    <dbReference type="NCBI Taxonomy" id="51543"/>
    <lineage>
        <taxon>Eukaryota</taxon>
        <taxon>Metazoa</taxon>
        <taxon>Ecdysozoa</taxon>
        <taxon>Arthropoda</taxon>
        <taxon>Hexapoda</taxon>
        <taxon>Insecta</taxon>
        <taxon>Pterygota</taxon>
        <taxon>Neoptera</taxon>
        <taxon>Endopterygota</taxon>
        <taxon>Hymenoptera</taxon>
        <taxon>Apocrita</taxon>
        <taxon>Ichneumonoidea</taxon>
        <taxon>Braconidae</taxon>
        <taxon>Microgastrinae</taxon>
        <taxon>Cotesia</taxon>
    </lineage>
</organism>
<evidence type="ECO:0000259" key="1">
    <source>
        <dbReference type="PROSITE" id="PS51746"/>
    </source>
</evidence>
<dbReference type="OrthoDB" id="416093at2759"/>
<protein>
    <submittedName>
        <fullName evidence="2">Similar to Ppm1e: Protein phosphatase 1E (Rattus norvegicus)</fullName>
    </submittedName>
</protein>
<dbReference type="InterPro" id="IPR036457">
    <property type="entry name" value="PPM-type-like_dom_sf"/>
</dbReference>
<dbReference type="GO" id="GO:0004722">
    <property type="term" value="F:protein serine/threonine phosphatase activity"/>
    <property type="evidence" value="ECO:0007669"/>
    <property type="project" value="InterPro"/>
</dbReference>
<dbReference type="PROSITE" id="PS51746">
    <property type="entry name" value="PPM_2"/>
    <property type="match status" value="1"/>
</dbReference>
<dbReference type="InterPro" id="IPR015655">
    <property type="entry name" value="PP2C"/>
</dbReference>
<sequence>MGGLVLHYGMWRVNGDLAVSRAIGDPKYKPYVTSEPEMYSGDLDGTEDFLIIACDGLWDYVNEVTAAKLVYEQISRDCQKFAST</sequence>